<dbReference type="OrthoDB" id="190275at2"/>
<dbReference type="GO" id="GO:0008408">
    <property type="term" value="F:3'-5' exonuclease activity"/>
    <property type="evidence" value="ECO:0007669"/>
    <property type="project" value="TreeGrafter"/>
</dbReference>
<dbReference type="InterPro" id="IPR036397">
    <property type="entry name" value="RNaseH_sf"/>
</dbReference>
<dbReference type="GO" id="GO:0005829">
    <property type="term" value="C:cytosol"/>
    <property type="evidence" value="ECO:0007669"/>
    <property type="project" value="TreeGrafter"/>
</dbReference>
<dbReference type="PANTHER" id="PTHR30231">
    <property type="entry name" value="DNA POLYMERASE III SUBUNIT EPSILON"/>
    <property type="match status" value="1"/>
</dbReference>
<dbReference type="Pfam" id="PF00929">
    <property type="entry name" value="RNase_T"/>
    <property type="match status" value="1"/>
</dbReference>
<dbReference type="SUPFAM" id="SSF53098">
    <property type="entry name" value="Ribonuclease H-like"/>
    <property type="match status" value="1"/>
</dbReference>
<dbReference type="Gene3D" id="3.30.420.10">
    <property type="entry name" value="Ribonuclease H-like superfamily/Ribonuclease H"/>
    <property type="match status" value="1"/>
</dbReference>
<dbReference type="EMBL" id="PVZC01000008">
    <property type="protein sequence ID" value="PRX96287.1"/>
    <property type="molecule type" value="Genomic_DNA"/>
</dbReference>
<proteinExistence type="predicted"/>
<sequence length="330" mass="35028">MPMSGYAVVAVETTGISPAGEHGVTEIAVIHVNAYGQPGDEWSTLVEPAGPSARMPVASPAGPHRTPPPFAAIAGDLAGLLADRVVVAHNLDFCVRFLVAEYDRLGIDVPLETGTGLCTLRMAREFLPEAGRSLRACCAAAGIEHHGVHHALATARATSGLLRHYLELAPAPPPWAQLLRTSRLLRWPRLRRNGTPPVHRGEVRAEAAHALSRLVDRLPRGEEPPDLDPYLDLVDHALVDPHISADADALDDTARYLRVSGTALATAHRHYLSALVRQASADGVLADAGREDLVRVTELLRIDRAALTDAVARARSGAGGEPVGPGGTRP</sequence>
<evidence type="ECO:0000256" key="3">
    <source>
        <dbReference type="ARBA" id="ARBA00022839"/>
    </source>
</evidence>
<evidence type="ECO:0000313" key="6">
    <source>
        <dbReference type="Proteomes" id="UP000237846"/>
    </source>
</evidence>
<dbReference type="InterPro" id="IPR013520">
    <property type="entry name" value="Ribonucl_H"/>
</dbReference>
<evidence type="ECO:0000256" key="1">
    <source>
        <dbReference type="ARBA" id="ARBA00022722"/>
    </source>
</evidence>
<keyword evidence="6" id="KW-1185">Reference proteome</keyword>
<evidence type="ECO:0000259" key="4">
    <source>
        <dbReference type="SMART" id="SM00479"/>
    </source>
</evidence>
<keyword evidence="2" id="KW-0378">Hydrolase</keyword>
<dbReference type="GO" id="GO:0003676">
    <property type="term" value="F:nucleic acid binding"/>
    <property type="evidence" value="ECO:0007669"/>
    <property type="project" value="InterPro"/>
</dbReference>
<dbReference type="AlphaFoldDB" id="A0A2T0PXL5"/>
<evidence type="ECO:0000313" key="5">
    <source>
        <dbReference type="EMBL" id="PRX96287.1"/>
    </source>
</evidence>
<dbReference type="PANTHER" id="PTHR30231:SF4">
    <property type="entry name" value="PROTEIN NEN2"/>
    <property type="match status" value="1"/>
</dbReference>
<evidence type="ECO:0000256" key="2">
    <source>
        <dbReference type="ARBA" id="ARBA00022801"/>
    </source>
</evidence>
<protein>
    <submittedName>
        <fullName evidence="5">DNA polymerase-3 subunit epsilon</fullName>
    </submittedName>
</protein>
<reference evidence="5 6" key="1">
    <citation type="submission" date="2018-03" db="EMBL/GenBank/DDBJ databases">
        <title>Genomic Encyclopedia of Archaeal and Bacterial Type Strains, Phase II (KMG-II): from individual species to whole genera.</title>
        <authorList>
            <person name="Goeker M."/>
        </authorList>
    </citation>
    <scope>NUCLEOTIDE SEQUENCE [LARGE SCALE GENOMIC DNA]</scope>
    <source>
        <strain evidence="5 6">DSM 45601</strain>
    </source>
</reference>
<comment type="caution">
    <text evidence="5">The sequence shown here is derived from an EMBL/GenBank/DDBJ whole genome shotgun (WGS) entry which is preliminary data.</text>
</comment>
<dbReference type="CDD" id="cd06127">
    <property type="entry name" value="DEDDh"/>
    <property type="match status" value="1"/>
</dbReference>
<keyword evidence="1" id="KW-0540">Nuclease</keyword>
<name>A0A2T0PXL5_9ACTN</name>
<dbReference type="SMART" id="SM00479">
    <property type="entry name" value="EXOIII"/>
    <property type="match status" value="1"/>
</dbReference>
<organism evidence="5 6">
    <name type="scientific">Allonocardiopsis opalescens</name>
    <dbReference type="NCBI Taxonomy" id="1144618"/>
    <lineage>
        <taxon>Bacteria</taxon>
        <taxon>Bacillati</taxon>
        <taxon>Actinomycetota</taxon>
        <taxon>Actinomycetes</taxon>
        <taxon>Streptosporangiales</taxon>
        <taxon>Allonocardiopsis</taxon>
    </lineage>
</organism>
<accession>A0A2T0PXL5</accession>
<gene>
    <name evidence="5" type="ORF">CLV72_108294</name>
</gene>
<dbReference type="InterPro" id="IPR012337">
    <property type="entry name" value="RNaseH-like_sf"/>
</dbReference>
<feature type="domain" description="Exonuclease" evidence="4">
    <location>
        <begin position="5"/>
        <end position="171"/>
    </location>
</feature>
<dbReference type="Proteomes" id="UP000237846">
    <property type="component" value="Unassembled WGS sequence"/>
</dbReference>
<keyword evidence="3" id="KW-0269">Exonuclease</keyword>